<dbReference type="SUPFAM" id="SSF47240">
    <property type="entry name" value="Ferritin-like"/>
    <property type="match status" value="1"/>
</dbReference>
<dbReference type="CDD" id="cd01050">
    <property type="entry name" value="Acyl_ACP_Desat"/>
    <property type="match status" value="1"/>
</dbReference>
<evidence type="ECO:0000256" key="8">
    <source>
        <dbReference type="ARBA" id="ARBA00023004"/>
    </source>
</evidence>
<dbReference type="EMBL" id="CP042435">
    <property type="protein sequence ID" value="QEC68315.1"/>
    <property type="molecule type" value="Genomic_DNA"/>
</dbReference>
<evidence type="ECO:0000313" key="13">
    <source>
        <dbReference type="Proteomes" id="UP000321533"/>
    </source>
</evidence>
<dbReference type="PANTHER" id="PTHR31155">
    <property type="entry name" value="ACYL- ACYL-CARRIER-PROTEIN DESATURASE-RELATED"/>
    <property type="match status" value="1"/>
</dbReference>
<keyword evidence="5 11" id="KW-0479">Metal-binding</keyword>
<keyword evidence="8 11" id="KW-0408">Iron</keyword>
<evidence type="ECO:0000256" key="5">
    <source>
        <dbReference type="ARBA" id="ARBA00022723"/>
    </source>
</evidence>
<evidence type="ECO:0000256" key="7">
    <source>
        <dbReference type="ARBA" id="ARBA00023002"/>
    </source>
</evidence>
<keyword evidence="7" id="KW-0560">Oxidoreductase</keyword>
<feature type="binding site" evidence="11">
    <location>
        <position position="201"/>
    </location>
    <ligand>
        <name>Fe cation</name>
        <dbReference type="ChEBI" id="CHEBI:24875"/>
        <label>2</label>
    </ligand>
</feature>
<organism evidence="12 13">
    <name type="scientific">Panacibacter ginsenosidivorans</name>
    <dbReference type="NCBI Taxonomy" id="1813871"/>
    <lineage>
        <taxon>Bacteria</taxon>
        <taxon>Pseudomonadati</taxon>
        <taxon>Bacteroidota</taxon>
        <taxon>Chitinophagia</taxon>
        <taxon>Chitinophagales</taxon>
        <taxon>Chitinophagaceae</taxon>
        <taxon>Panacibacter</taxon>
    </lineage>
</organism>
<evidence type="ECO:0000256" key="6">
    <source>
        <dbReference type="ARBA" id="ARBA00022832"/>
    </source>
</evidence>
<dbReference type="OrthoDB" id="9772881at2"/>
<feature type="binding site" evidence="11">
    <location>
        <position position="198"/>
    </location>
    <ligand>
        <name>Fe cation</name>
        <dbReference type="ChEBI" id="CHEBI:24875"/>
        <label>2</label>
    </ligand>
</feature>
<keyword evidence="13" id="KW-1185">Reference proteome</keyword>
<evidence type="ECO:0000256" key="3">
    <source>
        <dbReference type="ARBA" id="ARBA00011738"/>
    </source>
</evidence>
<dbReference type="Gene3D" id="1.10.620.20">
    <property type="entry name" value="Ribonucleotide Reductase, subunit A"/>
    <property type="match status" value="1"/>
</dbReference>
<evidence type="ECO:0000256" key="4">
    <source>
        <dbReference type="ARBA" id="ARBA00022516"/>
    </source>
</evidence>
<feature type="binding site" evidence="11">
    <location>
        <position position="77"/>
    </location>
    <ligand>
        <name>Fe cation</name>
        <dbReference type="ChEBI" id="CHEBI:24875"/>
        <label>1</label>
    </ligand>
</feature>
<evidence type="ECO:0000313" key="12">
    <source>
        <dbReference type="EMBL" id="QEC68315.1"/>
    </source>
</evidence>
<evidence type="ECO:0000256" key="10">
    <source>
        <dbReference type="ARBA" id="ARBA00023160"/>
    </source>
</evidence>
<evidence type="ECO:0000256" key="2">
    <source>
        <dbReference type="ARBA" id="ARBA00008749"/>
    </source>
</evidence>
<proteinExistence type="inferred from homology"/>
<feature type="binding site" evidence="11">
    <location>
        <position position="198"/>
    </location>
    <ligand>
        <name>Fe cation</name>
        <dbReference type="ChEBI" id="CHEBI:24875"/>
        <label>1</label>
    </ligand>
</feature>
<comment type="subunit">
    <text evidence="3">Homodimer.</text>
</comment>
<dbReference type="AlphaFoldDB" id="A0A5B8VAZ5"/>
<feature type="binding site" evidence="11">
    <location>
        <position position="115"/>
    </location>
    <ligand>
        <name>Fe cation</name>
        <dbReference type="ChEBI" id="CHEBI:24875"/>
        <label>1</label>
    </ligand>
</feature>
<comment type="cofactor">
    <cofactor evidence="1">
        <name>Fe(2+)</name>
        <dbReference type="ChEBI" id="CHEBI:29033"/>
    </cofactor>
</comment>
<feature type="binding site" evidence="11">
    <location>
        <position position="112"/>
    </location>
    <ligand>
        <name>Fe cation</name>
        <dbReference type="ChEBI" id="CHEBI:24875"/>
        <label>1</label>
    </ligand>
</feature>
<gene>
    <name evidence="12" type="ORF">FRZ67_13765</name>
</gene>
<comment type="cofactor">
    <cofactor evidence="11">
        <name>Fe cation</name>
        <dbReference type="ChEBI" id="CHEBI:24875"/>
    </cofactor>
    <text evidence="11">Binds 2 iron ions per subunit.</text>
</comment>
<sequence length="325" mass="37250">MKVNLRSRLDVLKHLEKDIQNAVTVYLKPIDDIWQPSDLLPDASSESFYEDVKELQQSAKGLSNDLLAVLIGDTITEEALPTYESWLLSLNDITEDREGGWNQWIRAWTAEENRHGDVLNKYLYLSGRVNMQQMEISTQYLLADGFDIGTSRDPYRNFIYTSFQELATNLSHRRVAQFAKEYGDTLLAKLCGNVASDEARHANAYKSFVAKVFEIDPSEMMLAFEDMMRKKIVMPAHFLREMGLPKGQTFSHFSDAAQRIGVYTSTDYVNILRSLITEWKITGMRSLTDAGEKARDYIIGLPDRLQRIATRSNTETGYSFSWIRP</sequence>
<dbReference type="InterPro" id="IPR012348">
    <property type="entry name" value="RNR-like"/>
</dbReference>
<accession>A0A5B8VAZ5</accession>
<dbReference type="Proteomes" id="UP000321533">
    <property type="component" value="Chromosome"/>
</dbReference>
<keyword evidence="10" id="KW-0275">Fatty acid biosynthesis</keyword>
<evidence type="ECO:0000256" key="1">
    <source>
        <dbReference type="ARBA" id="ARBA00001954"/>
    </source>
</evidence>
<keyword evidence="9" id="KW-0443">Lipid metabolism</keyword>
<name>A0A5B8VAZ5_9BACT</name>
<feature type="binding site" evidence="11">
    <location>
        <position position="165"/>
    </location>
    <ligand>
        <name>Fe cation</name>
        <dbReference type="ChEBI" id="CHEBI:24875"/>
        <label>2</label>
    </ligand>
</feature>
<evidence type="ECO:0000256" key="11">
    <source>
        <dbReference type="PIRSR" id="PIRSR000346-1"/>
    </source>
</evidence>
<evidence type="ECO:0000256" key="9">
    <source>
        <dbReference type="ARBA" id="ARBA00023098"/>
    </source>
</evidence>
<protein>
    <submittedName>
        <fullName evidence="12">Acyl-ACP desaturase</fullName>
    </submittedName>
</protein>
<dbReference type="InterPro" id="IPR009078">
    <property type="entry name" value="Ferritin-like_SF"/>
</dbReference>
<dbReference type="KEGG" id="pgin:FRZ67_13765"/>
<dbReference type="GO" id="GO:0006633">
    <property type="term" value="P:fatty acid biosynthetic process"/>
    <property type="evidence" value="ECO:0007669"/>
    <property type="project" value="UniProtKB-KW"/>
</dbReference>
<dbReference type="RefSeq" id="WP_147190195.1">
    <property type="nucleotide sequence ID" value="NZ_CP042435.1"/>
</dbReference>
<dbReference type="PIRSF" id="PIRSF000346">
    <property type="entry name" value="Dlt9_acylACP_des"/>
    <property type="match status" value="1"/>
</dbReference>
<dbReference type="PANTHER" id="PTHR31155:SF9">
    <property type="entry name" value="STEAROYL-[ACYL-CARRIER-PROTEIN] 9-DESATURASE 7, CHLOROPLASTIC"/>
    <property type="match status" value="1"/>
</dbReference>
<dbReference type="Pfam" id="PF03405">
    <property type="entry name" value="FA_desaturase_2"/>
    <property type="match status" value="1"/>
</dbReference>
<dbReference type="GO" id="GO:0046872">
    <property type="term" value="F:metal ion binding"/>
    <property type="evidence" value="ECO:0007669"/>
    <property type="project" value="UniProtKB-KW"/>
</dbReference>
<dbReference type="InterPro" id="IPR005067">
    <property type="entry name" value="Fatty_acid_desaturase-2"/>
</dbReference>
<keyword evidence="6" id="KW-0276">Fatty acid metabolism</keyword>
<dbReference type="GO" id="GO:0045300">
    <property type="term" value="F:stearoyl-[ACP] desaturase activity"/>
    <property type="evidence" value="ECO:0007669"/>
    <property type="project" value="InterPro"/>
</dbReference>
<keyword evidence="4" id="KW-0444">Lipid biosynthesis</keyword>
<reference evidence="12 13" key="1">
    <citation type="journal article" date="2016" name="Int. J. Syst. Evol. Microbiol.">
        <title>Panacibacter ginsenosidivorans gen. nov., sp. nov., with ginsenoside converting activity isolated from soil of a ginseng field.</title>
        <authorList>
            <person name="Siddiqi M.Z."/>
            <person name="Muhammad Shafi S."/>
            <person name="Choi K.D."/>
            <person name="Im W.T."/>
        </authorList>
    </citation>
    <scope>NUCLEOTIDE SEQUENCE [LARGE SCALE GENOMIC DNA]</scope>
    <source>
        <strain evidence="12 13">Gsoil1550</strain>
    </source>
</reference>
<comment type="similarity">
    <text evidence="2">Belongs to the fatty acid desaturase type 2 family.</text>
</comment>
<feature type="binding site" evidence="11">
    <location>
        <position position="112"/>
    </location>
    <ligand>
        <name>Fe cation</name>
        <dbReference type="ChEBI" id="CHEBI:24875"/>
        <label>2</label>
    </ligand>
</feature>